<feature type="domain" description="EGF-like" evidence="3">
    <location>
        <begin position="269"/>
        <end position="302"/>
    </location>
</feature>
<evidence type="ECO:0000313" key="5">
    <source>
        <dbReference type="Proteomes" id="UP000001064"/>
    </source>
</evidence>
<dbReference type="InterPro" id="IPR002909">
    <property type="entry name" value="IPT_dom"/>
</dbReference>
<evidence type="ECO:0000256" key="2">
    <source>
        <dbReference type="SAM" id="Phobius"/>
    </source>
</evidence>
<dbReference type="SMART" id="SM00181">
    <property type="entry name" value="EGF"/>
    <property type="match status" value="3"/>
</dbReference>
<evidence type="ECO:0000259" key="3">
    <source>
        <dbReference type="PROSITE" id="PS50026"/>
    </source>
</evidence>
<feature type="disulfide bond" evidence="1">
    <location>
        <begin position="292"/>
        <end position="301"/>
    </location>
</feature>
<proteinExistence type="predicted"/>
<dbReference type="eggNOG" id="KOG1225">
    <property type="taxonomic scope" value="Eukaryota"/>
</dbReference>
<reference evidence="5" key="1">
    <citation type="journal article" date="2011" name="Genome Biol.">
        <title>Comparative genomics of the social amoebae Dictyostelium discoideum and Dictyostelium purpureum.</title>
        <authorList>
            <consortium name="US DOE Joint Genome Institute (JGI-PGF)"/>
            <person name="Sucgang R."/>
            <person name="Kuo A."/>
            <person name="Tian X."/>
            <person name="Salerno W."/>
            <person name="Parikh A."/>
            <person name="Feasley C.L."/>
            <person name="Dalin E."/>
            <person name="Tu H."/>
            <person name="Huang E."/>
            <person name="Barry K."/>
            <person name="Lindquist E."/>
            <person name="Shapiro H."/>
            <person name="Bruce D."/>
            <person name="Schmutz J."/>
            <person name="Salamov A."/>
            <person name="Fey P."/>
            <person name="Gaudet P."/>
            <person name="Anjard C."/>
            <person name="Babu M.M."/>
            <person name="Basu S."/>
            <person name="Bushmanova Y."/>
            <person name="van der Wel H."/>
            <person name="Katoh-Kurasawa M."/>
            <person name="Dinh C."/>
            <person name="Coutinho P.M."/>
            <person name="Saito T."/>
            <person name="Elias M."/>
            <person name="Schaap P."/>
            <person name="Kay R.R."/>
            <person name="Henrissat B."/>
            <person name="Eichinger L."/>
            <person name="Rivero F."/>
            <person name="Putnam N.H."/>
            <person name="West C.M."/>
            <person name="Loomis W.F."/>
            <person name="Chisholm R.L."/>
            <person name="Shaulsky G."/>
            <person name="Strassmann J.E."/>
            <person name="Queller D.C."/>
            <person name="Kuspa A."/>
            <person name="Grigoriev I.V."/>
        </authorList>
    </citation>
    <scope>NUCLEOTIDE SEQUENCE [LARGE SCALE GENOMIC DNA]</scope>
    <source>
        <strain evidence="5">QSDP1</strain>
    </source>
</reference>
<organism evidence="4 5">
    <name type="scientific">Dictyostelium purpureum</name>
    <name type="common">Slime mold</name>
    <dbReference type="NCBI Taxonomy" id="5786"/>
    <lineage>
        <taxon>Eukaryota</taxon>
        <taxon>Amoebozoa</taxon>
        <taxon>Evosea</taxon>
        <taxon>Eumycetozoa</taxon>
        <taxon>Dictyostelia</taxon>
        <taxon>Dictyosteliales</taxon>
        <taxon>Dictyosteliaceae</taxon>
        <taxon>Dictyostelium</taxon>
    </lineage>
</organism>
<dbReference type="Pfam" id="PF22933">
    <property type="entry name" value="ComC_SSD"/>
    <property type="match status" value="1"/>
</dbReference>
<dbReference type="PANTHER" id="PTHR24032:SF13">
    <property type="entry name" value="EGF-LIKE DOMAIN-CONTAINING PROTEIN"/>
    <property type="match status" value="1"/>
</dbReference>
<comment type="caution">
    <text evidence="1">Lacks conserved residue(s) required for the propagation of feature annotation.</text>
</comment>
<dbReference type="PROSITE" id="PS00022">
    <property type="entry name" value="EGF_1"/>
    <property type="match status" value="2"/>
</dbReference>
<dbReference type="AlphaFoldDB" id="F1A4I0"/>
<dbReference type="KEGG" id="dpp:DICPUDRAFT_43640"/>
<dbReference type="VEuPathDB" id="AmoebaDB:DICPUDRAFT_43640"/>
<sequence>MNFDISSWKSTDFKNLKSLELRFSKIIGSIDESFCSISIMVNDNNLSGKIPSCFYCFKTINDVAFNSMFINNQFSNFPPIPFCTSILPNAWYNETNKYLYIYGQDIGKKSTDMVLSGQLSSIVMSPVIPLQKFESTYILKKDLPLMFDVTFNANASATIPTQTFTLSTFPTNPNVTNIIPNGITKQIVFKGLYFSYNITSIKVKLGSFDCQVVASTFYIITCSTPNGYDFTQTNVLTTISIDNNSPGNIYPPLLAQYMINMNYENKICAIKQCPNNCSNQGTCNQETGICDCIPTRDGEDCSNYICIPDCLNGGVCIGPNNKCKCPTKYSSSDCSVLSHYVTSVSPCSINGGNVTLYGLFPETTLEYIVKIGIYSCQVKQKSNSEIQCLLGPGTGTHNVIVTLSNHSDVYFTGVGIFNYFNTIKECPSNCTSSSNGQCNTNTGSCFCQKDYIGFDCSTKIELESTIPPVETKVDTNYGGAQIYSEQTAFNISVIELNEISIDGTVVANHTLQNNWIVTNKQNNIYTFEQNINNLSKIIYTIEEVTKEKEFQFGSTTYIVPKESLKISVNISNYQYQNSLNTLTLSFVSRVSDKDNGNNNNKCNEKETVIDSSNANNQRDVNYIKVFKNSHQLIGRFINKVISDGRETFLSSSINTITTNNNTLENGIILSLNLPHCEYSCFIDPDFSVLVTSDYKSDCIKDKNNWIIPVAVVVPCVFVVASSVAIAILYKKNRLKLKLLGIKLKKFT</sequence>
<keyword evidence="2" id="KW-1133">Transmembrane helix</keyword>
<dbReference type="InterPro" id="IPR053331">
    <property type="entry name" value="EGF-like_comC"/>
</dbReference>
<dbReference type="FunCoup" id="F1A4I0">
    <property type="interactions" value="1073"/>
</dbReference>
<keyword evidence="1" id="KW-1015">Disulfide bond</keyword>
<dbReference type="Pfam" id="PF24143">
    <property type="entry name" value="Beta-sand_ComC_2nd"/>
    <property type="match status" value="1"/>
</dbReference>
<evidence type="ECO:0000313" key="4">
    <source>
        <dbReference type="EMBL" id="EGC28897.1"/>
    </source>
</evidence>
<dbReference type="InterPro" id="IPR054484">
    <property type="entry name" value="ComC_SSD"/>
</dbReference>
<dbReference type="Pfam" id="PF01833">
    <property type="entry name" value="TIG"/>
    <property type="match status" value="1"/>
</dbReference>
<dbReference type="Gene3D" id="2.60.40.10">
    <property type="entry name" value="Immunoglobulins"/>
    <property type="match status" value="1"/>
</dbReference>
<dbReference type="CDD" id="cd00603">
    <property type="entry name" value="IPT_PCSR"/>
    <property type="match status" value="1"/>
</dbReference>
<protein>
    <recommendedName>
        <fullName evidence="3">EGF-like domain-containing protein</fullName>
    </recommendedName>
</protein>
<keyword evidence="1" id="KW-0245">EGF-like domain</keyword>
<dbReference type="Gene3D" id="2.10.25.10">
    <property type="entry name" value="Laminin"/>
    <property type="match status" value="1"/>
</dbReference>
<dbReference type="OrthoDB" id="26095at2759"/>
<dbReference type="InterPro" id="IPR000742">
    <property type="entry name" value="EGF"/>
</dbReference>
<dbReference type="InterPro" id="IPR013783">
    <property type="entry name" value="Ig-like_fold"/>
</dbReference>
<accession>F1A4I0</accession>
<feature type="transmembrane region" description="Helical" evidence="2">
    <location>
        <begin position="705"/>
        <end position="729"/>
    </location>
</feature>
<keyword evidence="5" id="KW-1185">Reference proteome</keyword>
<dbReference type="PANTHER" id="PTHR24032">
    <property type="entry name" value="EGF-LIKE DOMAIN-CONTAINING PROTEIN-RELATED-RELATED"/>
    <property type="match status" value="1"/>
</dbReference>
<keyword evidence="2" id="KW-0812">Transmembrane</keyword>
<dbReference type="GeneID" id="10506959"/>
<name>F1A4I0_DICPU</name>
<feature type="disulfide bond" evidence="1">
    <location>
        <begin position="273"/>
        <end position="283"/>
    </location>
</feature>
<dbReference type="PROSITE" id="PS50026">
    <property type="entry name" value="EGF_3"/>
    <property type="match status" value="1"/>
</dbReference>
<dbReference type="RefSeq" id="XP_003294574.1">
    <property type="nucleotide sequence ID" value="XM_003294526.1"/>
</dbReference>
<dbReference type="EMBL" id="GL871522">
    <property type="protein sequence ID" value="EGC28897.1"/>
    <property type="molecule type" value="Genomic_DNA"/>
</dbReference>
<gene>
    <name evidence="4" type="ORF">DICPUDRAFT_43640</name>
</gene>
<dbReference type="InParanoid" id="F1A4I0"/>
<evidence type="ECO:0000256" key="1">
    <source>
        <dbReference type="PROSITE-ProRule" id="PRU00076"/>
    </source>
</evidence>
<dbReference type="OMA" id="NTIKECP"/>
<dbReference type="Proteomes" id="UP000001064">
    <property type="component" value="Unassembled WGS sequence"/>
</dbReference>
<keyword evidence="2" id="KW-0472">Membrane</keyword>
<dbReference type="InterPro" id="IPR057015">
    <property type="entry name" value="B-sand_ComC_2nd"/>
</dbReference>